<evidence type="ECO:0000313" key="3">
    <source>
        <dbReference type="Proteomes" id="UP000626109"/>
    </source>
</evidence>
<dbReference type="InterPro" id="IPR011989">
    <property type="entry name" value="ARM-like"/>
</dbReference>
<dbReference type="InterPro" id="IPR016024">
    <property type="entry name" value="ARM-type_fold"/>
</dbReference>
<accession>A0A813IH83</accession>
<gene>
    <name evidence="2" type="ORF">PGLA2088_LOCUS38287</name>
    <name evidence="1" type="ORF">PGLA2088_LOCUS8319</name>
</gene>
<dbReference type="EMBL" id="CAJNNW010032689">
    <property type="protein sequence ID" value="CAE8714949.1"/>
    <property type="molecule type" value="Genomic_DNA"/>
</dbReference>
<dbReference type="SUPFAM" id="SSF48371">
    <property type="entry name" value="ARM repeat"/>
    <property type="match status" value="1"/>
</dbReference>
<dbReference type="AlphaFoldDB" id="A0A813IH83"/>
<dbReference type="EMBL" id="CAJNNW010008907">
    <property type="protein sequence ID" value="CAE8650513.1"/>
    <property type="molecule type" value="Genomic_DNA"/>
</dbReference>
<comment type="caution">
    <text evidence="1">The sequence shown here is derived from an EMBL/GenBank/DDBJ whole genome shotgun (WGS) entry which is preliminary data.</text>
</comment>
<name>A0A813IH83_POLGL</name>
<sequence>MHLAAATPAGLMLAAPLEPCIGTGQAPFLPSRGLARAAVSVGPTAGPEPHRDSRRTFVPSLAALTLRWGWRRRRGANYNSNNNNAGGPYRCVRLAVAGASSEVATEGQLSSTLSAQFLAAVAALSAKAPQDRERAIAGISSISMLSSDARDALVEGSVLAALSQICSCGSARAQVAAAAIVRNITAGEDRHRETVMQAGLLGPLMELLQGARPASQWMA</sequence>
<evidence type="ECO:0000313" key="1">
    <source>
        <dbReference type="EMBL" id="CAE8650513.1"/>
    </source>
</evidence>
<evidence type="ECO:0000313" key="2">
    <source>
        <dbReference type="EMBL" id="CAE8714949.1"/>
    </source>
</evidence>
<dbReference type="Proteomes" id="UP000626109">
    <property type="component" value="Unassembled WGS sequence"/>
</dbReference>
<organism evidence="1 3">
    <name type="scientific">Polarella glacialis</name>
    <name type="common">Dinoflagellate</name>
    <dbReference type="NCBI Taxonomy" id="89957"/>
    <lineage>
        <taxon>Eukaryota</taxon>
        <taxon>Sar</taxon>
        <taxon>Alveolata</taxon>
        <taxon>Dinophyceae</taxon>
        <taxon>Suessiales</taxon>
        <taxon>Suessiaceae</taxon>
        <taxon>Polarella</taxon>
    </lineage>
</organism>
<evidence type="ECO:0008006" key="4">
    <source>
        <dbReference type="Google" id="ProtNLM"/>
    </source>
</evidence>
<feature type="non-terminal residue" evidence="1">
    <location>
        <position position="219"/>
    </location>
</feature>
<proteinExistence type="predicted"/>
<reference evidence="1" key="1">
    <citation type="submission" date="2021-02" db="EMBL/GenBank/DDBJ databases">
        <authorList>
            <person name="Dougan E. K."/>
            <person name="Rhodes N."/>
            <person name="Thang M."/>
            <person name="Chan C."/>
        </authorList>
    </citation>
    <scope>NUCLEOTIDE SEQUENCE</scope>
</reference>
<dbReference type="Gene3D" id="1.25.10.10">
    <property type="entry name" value="Leucine-rich Repeat Variant"/>
    <property type="match status" value="1"/>
</dbReference>
<protein>
    <recommendedName>
        <fullName evidence="4">Armadillo repeat-containing protein 8</fullName>
    </recommendedName>
</protein>